<dbReference type="PROSITE" id="PS51257">
    <property type="entry name" value="PROKAR_LIPOPROTEIN"/>
    <property type="match status" value="1"/>
</dbReference>
<proteinExistence type="predicted"/>
<keyword evidence="3" id="KW-1185">Reference proteome</keyword>
<name>A0A2G1VSQ8_9FLAO</name>
<evidence type="ECO:0008006" key="4">
    <source>
        <dbReference type="Google" id="ProtNLM"/>
    </source>
</evidence>
<dbReference type="OrthoDB" id="1448607at2"/>
<feature type="signal peptide" evidence="1">
    <location>
        <begin position="1"/>
        <end position="18"/>
    </location>
</feature>
<dbReference type="InterPro" id="IPR046219">
    <property type="entry name" value="DUF6252"/>
</dbReference>
<dbReference type="AlphaFoldDB" id="A0A2G1VSQ8"/>
<dbReference type="EMBL" id="NQXA01000003">
    <property type="protein sequence ID" value="PHQ29823.1"/>
    <property type="molecule type" value="Genomic_DNA"/>
</dbReference>
<evidence type="ECO:0000256" key="1">
    <source>
        <dbReference type="SAM" id="SignalP"/>
    </source>
</evidence>
<sequence>MIRPFLFVILSLLLVSCADDVTFNTPAFQGIKDTLFFKAAGTRAQLTDANEVIISGSLNGERVDLKLPAYGTGVFDLSAGSLAMADFYEADGKQYSTRFDGEGEVVVERVDDSLYTGSFRFRAVAPADTTEVYFTRGYFYEVPFFKEPPPPVIIPVVESAFGCKIQGNMFRPEVTYSSEGNGIITGVGSTNSVIVRLRFPRNIQPGVYDLTDFNVNSPYQASYISGAFNPQVQSGTVTIISNNINQKSVGGTFEFTAQGAGTIQVTEGFFGFNY</sequence>
<evidence type="ECO:0000313" key="3">
    <source>
        <dbReference type="Proteomes" id="UP000229433"/>
    </source>
</evidence>
<dbReference type="Proteomes" id="UP000229433">
    <property type="component" value="Unassembled WGS sequence"/>
</dbReference>
<gene>
    <name evidence="2" type="ORF">CJ305_07590</name>
</gene>
<organism evidence="2 3">
    <name type="scientific">Leeuwenhoekiella nanhaiensis</name>
    <dbReference type="NCBI Taxonomy" id="1655491"/>
    <lineage>
        <taxon>Bacteria</taxon>
        <taxon>Pseudomonadati</taxon>
        <taxon>Bacteroidota</taxon>
        <taxon>Flavobacteriia</taxon>
        <taxon>Flavobacteriales</taxon>
        <taxon>Flavobacteriaceae</taxon>
        <taxon>Leeuwenhoekiella</taxon>
    </lineage>
</organism>
<dbReference type="RefSeq" id="WP_099645665.1">
    <property type="nucleotide sequence ID" value="NZ_KZ319289.1"/>
</dbReference>
<feature type="chain" id="PRO_5013820770" description="DUF4249 domain-containing protein" evidence="1">
    <location>
        <begin position="19"/>
        <end position="274"/>
    </location>
</feature>
<reference evidence="2 3" key="1">
    <citation type="submission" date="2017-08" db="EMBL/GenBank/DDBJ databases">
        <title>The whole genome shortgun sequences of strain Leeuwenhoekiella nanhaiensis G18 from the South China Sea.</title>
        <authorList>
            <person name="Liu Q."/>
        </authorList>
    </citation>
    <scope>NUCLEOTIDE SEQUENCE [LARGE SCALE GENOMIC DNA]</scope>
    <source>
        <strain evidence="2 3">G18</strain>
    </source>
</reference>
<protein>
    <recommendedName>
        <fullName evidence="4">DUF4249 domain-containing protein</fullName>
    </recommendedName>
</protein>
<keyword evidence="1" id="KW-0732">Signal</keyword>
<comment type="caution">
    <text evidence="2">The sequence shown here is derived from an EMBL/GenBank/DDBJ whole genome shotgun (WGS) entry which is preliminary data.</text>
</comment>
<dbReference type="Pfam" id="PF19765">
    <property type="entry name" value="DUF6252"/>
    <property type="match status" value="2"/>
</dbReference>
<evidence type="ECO:0000313" key="2">
    <source>
        <dbReference type="EMBL" id="PHQ29823.1"/>
    </source>
</evidence>
<accession>A0A2G1VSQ8</accession>